<evidence type="ECO:0000259" key="7">
    <source>
        <dbReference type="PROSITE" id="PS50850"/>
    </source>
</evidence>
<proteinExistence type="predicted"/>
<feature type="domain" description="Major facilitator superfamily (MFS) profile" evidence="7">
    <location>
        <begin position="10"/>
        <end position="411"/>
    </location>
</feature>
<evidence type="ECO:0000256" key="3">
    <source>
        <dbReference type="ARBA" id="ARBA00022692"/>
    </source>
</evidence>
<dbReference type="PANTHER" id="PTHR23505">
    <property type="entry name" value="SPINSTER"/>
    <property type="match status" value="1"/>
</dbReference>
<feature type="transmembrane region" description="Helical" evidence="6">
    <location>
        <begin position="289"/>
        <end position="309"/>
    </location>
</feature>
<dbReference type="InterPro" id="IPR036259">
    <property type="entry name" value="MFS_trans_sf"/>
</dbReference>
<feature type="transmembrane region" description="Helical" evidence="6">
    <location>
        <begin position="349"/>
        <end position="373"/>
    </location>
</feature>
<reference evidence="8" key="2">
    <citation type="submission" date="2023-01" db="EMBL/GenBank/DDBJ databases">
        <title>Draft genome sequence of Algimonas ampicilliniresistens strain NBRC 108219.</title>
        <authorList>
            <person name="Sun Q."/>
            <person name="Mori K."/>
        </authorList>
    </citation>
    <scope>NUCLEOTIDE SEQUENCE</scope>
    <source>
        <strain evidence="8">NBRC 108219</strain>
    </source>
</reference>
<keyword evidence="5 6" id="KW-0472">Membrane</keyword>
<dbReference type="Gene3D" id="1.20.1250.20">
    <property type="entry name" value="MFS general substrate transporter like domains"/>
    <property type="match status" value="1"/>
</dbReference>
<keyword evidence="2" id="KW-0813">Transport</keyword>
<dbReference type="Pfam" id="PF07690">
    <property type="entry name" value="MFS_1"/>
    <property type="match status" value="1"/>
</dbReference>
<keyword evidence="4 6" id="KW-1133">Transmembrane helix</keyword>
<feature type="transmembrane region" description="Helical" evidence="6">
    <location>
        <begin position="385"/>
        <end position="406"/>
    </location>
</feature>
<dbReference type="PROSITE" id="PS50850">
    <property type="entry name" value="MFS"/>
    <property type="match status" value="1"/>
</dbReference>
<feature type="transmembrane region" description="Helical" evidence="6">
    <location>
        <begin position="219"/>
        <end position="244"/>
    </location>
</feature>
<dbReference type="Proteomes" id="UP001161391">
    <property type="component" value="Unassembled WGS sequence"/>
</dbReference>
<comment type="subcellular location">
    <subcellularLocation>
        <location evidence="1">Membrane</location>
        <topology evidence="1">Multi-pass membrane protein</topology>
    </subcellularLocation>
</comment>
<dbReference type="InterPro" id="IPR011701">
    <property type="entry name" value="MFS"/>
</dbReference>
<reference evidence="8" key="1">
    <citation type="journal article" date="2014" name="Int. J. Syst. Evol. Microbiol.">
        <title>Complete genome of a new Firmicutes species belonging to the dominant human colonic microbiota ('Ruminococcus bicirculans') reveals two chromosomes and a selective capacity to utilize plant glucans.</title>
        <authorList>
            <consortium name="NISC Comparative Sequencing Program"/>
            <person name="Wegmann U."/>
            <person name="Louis P."/>
            <person name="Goesmann A."/>
            <person name="Henrissat B."/>
            <person name="Duncan S.H."/>
            <person name="Flint H.J."/>
        </authorList>
    </citation>
    <scope>NUCLEOTIDE SEQUENCE</scope>
    <source>
        <strain evidence="8">NBRC 108219</strain>
    </source>
</reference>
<evidence type="ECO:0000313" key="8">
    <source>
        <dbReference type="EMBL" id="GLQ22391.1"/>
    </source>
</evidence>
<dbReference type="InterPro" id="IPR020846">
    <property type="entry name" value="MFS_dom"/>
</dbReference>
<evidence type="ECO:0000313" key="9">
    <source>
        <dbReference type="Proteomes" id="UP001161391"/>
    </source>
</evidence>
<gene>
    <name evidence="8" type="ORF">GCM10007853_02650</name>
</gene>
<dbReference type="CDD" id="cd17328">
    <property type="entry name" value="MFS_spinster_like"/>
    <property type="match status" value="1"/>
</dbReference>
<dbReference type="SUPFAM" id="SSF103473">
    <property type="entry name" value="MFS general substrate transporter"/>
    <property type="match status" value="1"/>
</dbReference>
<feature type="transmembrane region" description="Helical" evidence="6">
    <location>
        <begin position="49"/>
        <end position="69"/>
    </location>
</feature>
<dbReference type="PANTHER" id="PTHR23505:SF79">
    <property type="entry name" value="PROTEIN SPINSTER"/>
    <property type="match status" value="1"/>
</dbReference>
<evidence type="ECO:0000256" key="5">
    <source>
        <dbReference type="ARBA" id="ARBA00023136"/>
    </source>
</evidence>
<evidence type="ECO:0000256" key="6">
    <source>
        <dbReference type="SAM" id="Phobius"/>
    </source>
</evidence>
<feature type="transmembrane region" description="Helical" evidence="6">
    <location>
        <begin position="163"/>
        <end position="183"/>
    </location>
</feature>
<dbReference type="InterPro" id="IPR044770">
    <property type="entry name" value="MFS_spinster-like"/>
</dbReference>
<evidence type="ECO:0000256" key="4">
    <source>
        <dbReference type="ARBA" id="ARBA00022989"/>
    </source>
</evidence>
<dbReference type="RefSeq" id="WP_284386711.1">
    <property type="nucleotide sequence ID" value="NZ_BSNK01000001.1"/>
</dbReference>
<evidence type="ECO:0000256" key="1">
    <source>
        <dbReference type="ARBA" id="ARBA00004141"/>
    </source>
</evidence>
<protein>
    <submittedName>
        <fullName evidence="8">MFS transporter</fullName>
    </submittedName>
</protein>
<sequence>MKRSDNRWYLLAVLTLVYAFNHVDRQIMVILQEPIKQEFGLSDTQLGMLTGFLFAAFYATLGIPFAAWADRGNRRNIITIALTIWSGMTALSGFAQNFWQLAFARMGVGIGEAGGTPPATSMISDRFPAHERAFALGIYTTGISLGILVGFMLGGLIAERYGWRVGFFVAGVPGLLLAATLMLTVKEPKRGEADAIVDDGIAPPLSETLRFFFSQKAMVFMLLGGVLTCVSANAFLAGVPLYFIRVHSVPLGELGIALGLLLGGVGGVGAIVIGKICDRLSAKDLRWRPWIIALTSLLALPFAAAFLLVETKAAAYAIYAIPSFFGLIYASISYAAMQELAPPRMRAMASAVMLLCLTLIGIGVGPVLVGVLSDAFAAELGARSIARALLWLLTLNVASAGFYLIAARNYRGDVARAISLGAA</sequence>
<keyword evidence="9" id="KW-1185">Reference proteome</keyword>
<name>A0ABQ5V4D3_9PROT</name>
<dbReference type="EMBL" id="BSNK01000001">
    <property type="protein sequence ID" value="GLQ22391.1"/>
    <property type="molecule type" value="Genomic_DNA"/>
</dbReference>
<evidence type="ECO:0000256" key="2">
    <source>
        <dbReference type="ARBA" id="ARBA00022448"/>
    </source>
</evidence>
<feature type="transmembrane region" description="Helical" evidence="6">
    <location>
        <begin position="256"/>
        <end position="277"/>
    </location>
</feature>
<feature type="transmembrane region" description="Helical" evidence="6">
    <location>
        <begin position="133"/>
        <end position="157"/>
    </location>
</feature>
<organism evidence="8 9">
    <name type="scientific">Algimonas ampicilliniresistens</name>
    <dbReference type="NCBI Taxonomy" id="1298735"/>
    <lineage>
        <taxon>Bacteria</taxon>
        <taxon>Pseudomonadati</taxon>
        <taxon>Pseudomonadota</taxon>
        <taxon>Alphaproteobacteria</taxon>
        <taxon>Maricaulales</taxon>
        <taxon>Robiginitomaculaceae</taxon>
        <taxon>Algimonas</taxon>
    </lineage>
</organism>
<accession>A0ABQ5V4D3</accession>
<keyword evidence="3 6" id="KW-0812">Transmembrane</keyword>
<feature type="transmembrane region" description="Helical" evidence="6">
    <location>
        <begin position="315"/>
        <end position="337"/>
    </location>
</feature>
<comment type="caution">
    <text evidence="8">The sequence shown here is derived from an EMBL/GenBank/DDBJ whole genome shotgun (WGS) entry which is preliminary data.</text>
</comment>